<evidence type="ECO:0000256" key="5">
    <source>
        <dbReference type="ARBA" id="ARBA00022448"/>
    </source>
</evidence>
<dbReference type="SUPFAM" id="SSF46977">
    <property type="entry name" value="Succinate dehydrogenase/fumarate reductase flavoprotein C-terminal domain"/>
    <property type="match status" value="1"/>
</dbReference>
<dbReference type="Gene3D" id="3.10.20.820">
    <property type="match status" value="1"/>
</dbReference>
<sequence length="693" mass="74741">MMKTVYTDALVIGGGLAGLRVALACKARGHEAIVLSLVPAKRSHSSAAQGGMQASLGNSVKGQGDGEDLHFQDTVKGSDWGCDQAVARMFTHVAPKAVREAANLGVPWSRVKAGPRKTVVNAEPVILQEPMAAHGLIQARDFGGTAKWRTCYTSDGTGHSVLYALDNQAIGAGIEIHERVEALRLIHDGERCHGAIVRDLISGELIAYLARTTTMATGGWGRLWAVSTNAVICEGTGAALALDAGVALGNPEAVQFHPTAIVPVGILTTEGCRGDGGILRDVDGHRFMPDYEPEKKELASRDVVSRRMTEHMRKGKGVPSQYGDHLWLDITILGREHIEKNLREVKEICENFLGIDPAEEWIPVRPTQHYSMGGVRTDPNGESDGLKGLFAVGEAACWDMHGFNRLGGNSLAETVVAGMIVGDKVADACECYAMGESTLARQHAAVVQAEIDALLSGDDGASVVALRQRMETLMMEKVGIFRNGAALAEAVEELTLLAQQSQRLKLSTSKRHANPELVDALRLRKMLKVALCIATAARERTESRGAHAREDFPERNDRDWLKRTLVRWPESQAALQVEYESLDVMAMEMPPGSRGYGKDLVIAHPHTAARLAEIAAWDQANPDATPKQRQQALLPAVFASLLPEHLRGDNVRREGQVPVPLKAEAAKLAGLISPNQNDETIEAEAAEVAGEQV</sequence>
<dbReference type="InterPro" id="IPR030664">
    <property type="entry name" value="SdhA/FrdA/AprA"/>
</dbReference>
<evidence type="ECO:0000256" key="10">
    <source>
        <dbReference type="ARBA" id="ARBA00023136"/>
    </source>
</evidence>
<accession>A0ABP9EN74</accession>
<dbReference type="Gene3D" id="1.20.58.100">
    <property type="entry name" value="Fumarate reductase/succinate dehydrogenase flavoprotein-like, C-terminal domain"/>
    <property type="match status" value="1"/>
</dbReference>
<dbReference type="InterPro" id="IPR037099">
    <property type="entry name" value="Fum_R/Succ_DH_flav-like_C_sf"/>
</dbReference>
<evidence type="ECO:0000256" key="1">
    <source>
        <dbReference type="ARBA" id="ARBA00001974"/>
    </source>
</evidence>
<evidence type="ECO:0000259" key="12">
    <source>
        <dbReference type="Pfam" id="PF00890"/>
    </source>
</evidence>
<dbReference type="Pfam" id="PF00890">
    <property type="entry name" value="FAD_binding_2"/>
    <property type="match status" value="1"/>
</dbReference>
<reference evidence="15" key="1">
    <citation type="journal article" date="2019" name="Int. J. Syst. Evol. Microbiol.">
        <title>The Global Catalogue of Microorganisms (GCM) 10K type strain sequencing project: providing services to taxonomists for standard genome sequencing and annotation.</title>
        <authorList>
            <consortium name="The Broad Institute Genomics Platform"/>
            <consortium name="The Broad Institute Genome Sequencing Center for Infectious Disease"/>
            <person name="Wu L."/>
            <person name="Ma J."/>
        </authorList>
    </citation>
    <scope>NUCLEOTIDE SEQUENCE [LARGE SCALE GENOMIC DNA]</scope>
    <source>
        <strain evidence="15">JCM 18401</strain>
    </source>
</reference>
<dbReference type="PANTHER" id="PTHR11632:SF71">
    <property type="entry name" value="FUMARATE REDUCTASE FLAVOPROTEIN SUBUNIT"/>
    <property type="match status" value="1"/>
</dbReference>
<evidence type="ECO:0000313" key="15">
    <source>
        <dbReference type="Proteomes" id="UP001499988"/>
    </source>
</evidence>
<dbReference type="SUPFAM" id="SSF51905">
    <property type="entry name" value="FAD/NAD(P)-binding domain"/>
    <property type="match status" value="1"/>
</dbReference>
<dbReference type="InterPro" id="IPR015939">
    <property type="entry name" value="Fum_Rdtase/Succ_DH_flav-like_C"/>
</dbReference>
<evidence type="ECO:0000256" key="2">
    <source>
        <dbReference type="ARBA" id="ARBA00004515"/>
    </source>
</evidence>
<keyword evidence="7" id="KW-0274">FAD</keyword>
<dbReference type="InterPro" id="IPR014006">
    <property type="entry name" value="Succ_Dhase_FrdA_Gneg"/>
</dbReference>
<organism evidence="14 15">
    <name type="scientific">Ferrimonas pelagia</name>
    <dbReference type="NCBI Taxonomy" id="1177826"/>
    <lineage>
        <taxon>Bacteria</taxon>
        <taxon>Pseudomonadati</taxon>
        <taxon>Pseudomonadota</taxon>
        <taxon>Gammaproteobacteria</taxon>
        <taxon>Alteromonadales</taxon>
        <taxon>Ferrimonadaceae</taxon>
        <taxon>Ferrimonas</taxon>
    </lineage>
</organism>
<evidence type="ECO:0000256" key="11">
    <source>
        <dbReference type="ARBA" id="ARBA00049220"/>
    </source>
</evidence>
<comment type="subcellular location">
    <subcellularLocation>
        <location evidence="2">Cell inner membrane</location>
        <topology evidence="2">Peripheral membrane protein</topology>
        <orientation evidence="2">Cytoplasmic side</orientation>
    </subcellularLocation>
</comment>
<comment type="similarity">
    <text evidence="3">Belongs to the FAD-dependent oxidoreductase 2 family. FRD/SDH subfamily.</text>
</comment>
<keyword evidence="9" id="KW-0560">Oxidoreductase</keyword>
<keyword evidence="10" id="KW-0472">Membrane</keyword>
<evidence type="ECO:0000256" key="3">
    <source>
        <dbReference type="ARBA" id="ARBA00008040"/>
    </source>
</evidence>
<evidence type="ECO:0000256" key="4">
    <source>
        <dbReference type="ARBA" id="ARBA00012792"/>
    </source>
</evidence>
<evidence type="ECO:0000256" key="7">
    <source>
        <dbReference type="ARBA" id="ARBA00022827"/>
    </source>
</evidence>
<dbReference type="Gene3D" id="3.90.700.10">
    <property type="entry name" value="Succinate dehydrogenase/fumarate reductase flavoprotein, catalytic domain"/>
    <property type="match status" value="1"/>
</dbReference>
<evidence type="ECO:0000256" key="6">
    <source>
        <dbReference type="ARBA" id="ARBA00022630"/>
    </source>
</evidence>
<dbReference type="InterPro" id="IPR003953">
    <property type="entry name" value="FAD-dep_OxRdtase_2_FAD-bd"/>
</dbReference>
<dbReference type="EC" id="1.3.5.1" evidence="4"/>
<name>A0ABP9EN74_9GAMM</name>
<dbReference type="InterPro" id="IPR027477">
    <property type="entry name" value="Succ_DH/fumarate_Rdtase_cat_sf"/>
</dbReference>
<dbReference type="NCBIfam" id="NF006383">
    <property type="entry name" value="PRK08626.1"/>
    <property type="match status" value="1"/>
</dbReference>
<keyword evidence="5" id="KW-0813">Transport</keyword>
<dbReference type="Proteomes" id="UP001499988">
    <property type="component" value="Unassembled WGS sequence"/>
</dbReference>
<proteinExistence type="inferred from homology"/>
<evidence type="ECO:0000256" key="8">
    <source>
        <dbReference type="ARBA" id="ARBA00022982"/>
    </source>
</evidence>
<feature type="domain" description="FAD-dependent oxidoreductase 2 FAD-binding" evidence="12">
    <location>
        <begin position="8"/>
        <end position="411"/>
    </location>
</feature>
<dbReference type="SUPFAM" id="SSF56425">
    <property type="entry name" value="Succinate dehydrogenase/fumarate reductase flavoprotein, catalytic domain"/>
    <property type="match status" value="1"/>
</dbReference>
<comment type="cofactor">
    <cofactor evidence="1">
        <name>FAD</name>
        <dbReference type="ChEBI" id="CHEBI:57692"/>
    </cofactor>
</comment>
<dbReference type="Pfam" id="PF02910">
    <property type="entry name" value="Succ_DH_flav_C"/>
    <property type="match status" value="1"/>
</dbReference>
<gene>
    <name evidence="14" type="ORF">GCM10023333_14710</name>
</gene>
<dbReference type="NCBIfam" id="TIGR01812">
    <property type="entry name" value="sdhA_frdA_Gneg"/>
    <property type="match status" value="1"/>
</dbReference>
<dbReference type="PROSITE" id="PS00504">
    <property type="entry name" value="FRD_SDH_FAD_BINDING"/>
    <property type="match status" value="1"/>
</dbReference>
<evidence type="ECO:0000313" key="14">
    <source>
        <dbReference type="EMBL" id="GAA4881631.1"/>
    </source>
</evidence>
<protein>
    <recommendedName>
        <fullName evidence="4">succinate dehydrogenase</fullName>
        <ecNumber evidence="4">1.3.5.1</ecNumber>
    </recommendedName>
</protein>
<keyword evidence="8" id="KW-0249">Electron transport</keyword>
<keyword evidence="15" id="KW-1185">Reference proteome</keyword>
<comment type="caution">
    <text evidence="14">The sequence shown here is derived from an EMBL/GenBank/DDBJ whole genome shotgun (WGS) entry which is preliminary data.</text>
</comment>
<dbReference type="InterPro" id="IPR036188">
    <property type="entry name" value="FAD/NAD-bd_sf"/>
</dbReference>
<dbReference type="PANTHER" id="PTHR11632">
    <property type="entry name" value="SUCCINATE DEHYDROGENASE 2 FLAVOPROTEIN SUBUNIT"/>
    <property type="match status" value="1"/>
</dbReference>
<keyword evidence="6" id="KW-0285">Flavoprotein</keyword>
<dbReference type="InterPro" id="IPR003952">
    <property type="entry name" value="FRD_SDH_FAD_BS"/>
</dbReference>
<dbReference type="EMBL" id="BAABJZ010000021">
    <property type="protein sequence ID" value="GAA4881631.1"/>
    <property type="molecule type" value="Genomic_DNA"/>
</dbReference>
<evidence type="ECO:0000256" key="9">
    <source>
        <dbReference type="ARBA" id="ARBA00023002"/>
    </source>
</evidence>
<evidence type="ECO:0000259" key="13">
    <source>
        <dbReference type="Pfam" id="PF02910"/>
    </source>
</evidence>
<comment type="catalytic activity">
    <reaction evidence="11">
        <text>a quinone + succinate = fumarate + a quinol</text>
        <dbReference type="Rhea" id="RHEA:40523"/>
        <dbReference type="ChEBI" id="CHEBI:24646"/>
        <dbReference type="ChEBI" id="CHEBI:29806"/>
        <dbReference type="ChEBI" id="CHEBI:30031"/>
        <dbReference type="ChEBI" id="CHEBI:132124"/>
        <dbReference type="EC" id="1.3.5.1"/>
    </reaction>
</comment>
<dbReference type="Gene3D" id="3.50.50.60">
    <property type="entry name" value="FAD/NAD(P)-binding domain"/>
    <property type="match status" value="1"/>
</dbReference>
<feature type="domain" description="Fumarate reductase/succinate dehydrogenase flavoprotein-like C-terminal" evidence="13">
    <location>
        <begin position="467"/>
        <end position="596"/>
    </location>
</feature>